<organism evidence="1 2">
    <name type="scientific">Georgenia thermotolerans</name>
    <dbReference type="NCBI Taxonomy" id="527326"/>
    <lineage>
        <taxon>Bacteria</taxon>
        <taxon>Bacillati</taxon>
        <taxon>Actinomycetota</taxon>
        <taxon>Actinomycetes</taxon>
        <taxon>Micrococcales</taxon>
        <taxon>Bogoriellaceae</taxon>
        <taxon>Georgenia</taxon>
    </lineage>
</organism>
<dbReference type="EMBL" id="WHJE01000015">
    <property type="protein sequence ID" value="KAE8765154.1"/>
    <property type="molecule type" value="Genomic_DNA"/>
</dbReference>
<name>A0A7J5USL9_9MICO</name>
<dbReference type="Proteomes" id="UP000451860">
    <property type="component" value="Unassembled WGS sequence"/>
</dbReference>
<protein>
    <submittedName>
        <fullName evidence="1">Uncharacterized protein</fullName>
    </submittedName>
</protein>
<gene>
    <name evidence="1" type="ORF">GB883_05510</name>
</gene>
<evidence type="ECO:0000313" key="2">
    <source>
        <dbReference type="Proteomes" id="UP000451860"/>
    </source>
</evidence>
<dbReference type="OrthoDB" id="5149678at2"/>
<proteinExistence type="predicted"/>
<evidence type="ECO:0000313" key="1">
    <source>
        <dbReference type="EMBL" id="KAE8765154.1"/>
    </source>
</evidence>
<reference evidence="1 2" key="1">
    <citation type="submission" date="2019-10" db="EMBL/GenBank/DDBJ databases">
        <title>Georgenia wutianyii sp. nov. and Georgenia yuyongxinii sp. nov. isolated from plateau pika (Ochotona curzoniae) in the Qinghai-Tibet plateau of China.</title>
        <authorList>
            <person name="Tian Z."/>
        </authorList>
    </citation>
    <scope>NUCLEOTIDE SEQUENCE [LARGE SCALE GENOMIC DNA]</scope>
    <source>
        <strain evidence="1 2">DSM 21501</strain>
    </source>
</reference>
<dbReference type="AlphaFoldDB" id="A0A7J5USL9"/>
<keyword evidence="2" id="KW-1185">Reference proteome</keyword>
<comment type="caution">
    <text evidence="1">The sequence shown here is derived from an EMBL/GenBank/DDBJ whole genome shotgun (WGS) entry which is preliminary data.</text>
</comment>
<sequence>MSAEQFGLPAAPEGLVWSLRRRGESVQLRLRTRGVWPKVVAAWSTDAFSRLSPDPGTALKEIATQIKANAGYSTAA</sequence>
<dbReference type="RefSeq" id="WP_152199972.1">
    <property type="nucleotide sequence ID" value="NZ_VUKF01000002.1"/>
</dbReference>
<accession>A0A7J5USL9</accession>